<feature type="transmembrane region" description="Helical" evidence="1">
    <location>
        <begin position="55"/>
        <end position="75"/>
    </location>
</feature>
<name>A0A0G4FHY0_VITBC</name>
<dbReference type="AlphaFoldDB" id="A0A0G4FHY0"/>
<feature type="transmembrane region" description="Helical" evidence="1">
    <location>
        <begin position="221"/>
        <end position="243"/>
    </location>
</feature>
<evidence type="ECO:0000256" key="1">
    <source>
        <dbReference type="SAM" id="Phobius"/>
    </source>
</evidence>
<dbReference type="InParanoid" id="A0A0G4FHY0"/>
<dbReference type="EMBL" id="CDMY01000439">
    <property type="protein sequence ID" value="CEM12931.1"/>
    <property type="molecule type" value="Genomic_DNA"/>
</dbReference>
<feature type="transmembrane region" description="Helical" evidence="1">
    <location>
        <begin position="148"/>
        <end position="172"/>
    </location>
</feature>
<keyword evidence="3" id="KW-1185">Reference proteome</keyword>
<sequence length="250" mass="27790">MVLVGLGSLCTPPLWWGILCIIYFFFVLAIVLSGSIFSTAVYVSLKPDPFGPGRFGTLAWVAGAVSLQLALFIVLSEPRIVRASTSPTGERKLDVDHNRLSCCGRRAEWRPSPTAERIAKARQIEPILYHSVVKRRLKRMDILTFVRFYKLVAVVGMAMDFITDAAVGLEFIRWSMVDTAWRRARSICGVPPIGSPWDDADEECFDTTRSRLEEEAQGHQTVGLIILGLSLADVVSLFLHYSIRGSPSLC</sequence>
<evidence type="ECO:0000313" key="3">
    <source>
        <dbReference type="Proteomes" id="UP000041254"/>
    </source>
</evidence>
<feature type="transmembrane region" description="Helical" evidence="1">
    <location>
        <begin position="14"/>
        <end position="43"/>
    </location>
</feature>
<gene>
    <name evidence="2" type="ORF">Vbra_5844</name>
</gene>
<protein>
    <submittedName>
        <fullName evidence="2">Uncharacterized protein</fullName>
    </submittedName>
</protein>
<accession>A0A0G4FHY0</accession>
<proteinExistence type="predicted"/>
<keyword evidence="1" id="KW-0472">Membrane</keyword>
<organism evidence="2 3">
    <name type="scientific">Vitrella brassicaformis (strain CCMP3155)</name>
    <dbReference type="NCBI Taxonomy" id="1169540"/>
    <lineage>
        <taxon>Eukaryota</taxon>
        <taxon>Sar</taxon>
        <taxon>Alveolata</taxon>
        <taxon>Colpodellida</taxon>
        <taxon>Vitrellaceae</taxon>
        <taxon>Vitrella</taxon>
    </lineage>
</organism>
<reference evidence="2 3" key="1">
    <citation type="submission" date="2014-11" db="EMBL/GenBank/DDBJ databases">
        <authorList>
            <person name="Zhu J."/>
            <person name="Qi W."/>
            <person name="Song R."/>
        </authorList>
    </citation>
    <scope>NUCLEOTIDE SEQUENCE [LARGE SCALE GENOMIC DNA]</scope>
</reference>
<keyword evidence="1" id="KW-1133">Transmembrane helix</keyword>
<evidence type="ECO:0000313" key="2">
    <source>
        <dbReference type="EMBL" id="CEM12931.1"/>
    </source>
</evidence>
<dbReference type="PhylomeDB" id="A0A0G4FHY0"/>
<dbReference type="VEuPathDB" id="CryptoDB:Vbra_5844"/>
<keyword evidence="1" id="KW-0812">Transmembrane</keyword>
<dbReference type="Proteomes" id="UP000041254">
    <property type="component" value="Unassembled WGS sequence"/>
</dbReference>